<protein>
    <recommendedName>
        <fullName evidence="3">Copy number control protein</fullName>
    </recommendedName>
</protein>
<organism evidence="2">
    <name type="scientific">Tolypothrix bouteillei VB521301</name>
    <dbReference type="NCBI Taxonomy" id="1479485"/>
    <lineage>
        <taxon>Bacteria</taxon>
        <taxon>Bacillati</taxon>
        <taxon>Cyanobacteriota</taxon>
        <taxon>Cyanophyceae</taxon>
        <taxon>Nostocales</taxon>
        <taxon>Tolypothrichaceae</taxon>
        <taxon>Tolypothrix</taxon>
    </lineage>
</organism>
<dbReference type="EMBL" id="JHEG02000015">
    <property type="protein sequence ID" value="KIE13514.1"/>
    <property type="molecule type" value="Genomic_DNA"/>
</dbReference>
<evidence type="ECO:0000256" key="1">
    <source>
        <dbReference type="SAM" id="MobiDB-lite"/>
    </source>
</evidence>
<dbReference type="AlphaFoldDB" id="A0A0C1R7F9"/>
<dbReference type="OrthoDB" id="517997at2"/>
<dbReference type="GO" id="GO:0006355">
    <property type="term" value="P:regulation of DNA-templated transcription"/>
    <property type="evidence" value="ECO:0007669"/>
    <property type="project" value="InterPro"/>
</dbReference>
<dbReference type="Gene3D" id="1.10.1220.10">
    <property type="entry name" value="Met repressor-like"/>
    <property type="match status" value="1"/>
</dbReference>
<dbReference type="InterPro" id="IPR013321">
    <property type="entry name" value="Arc_rbn_hlx_hlx"/>
</dbReference>
<feature type="region of interest" description="Disordered" evidence="1">
    <location>
        <begin position="55"/>
        <end position="74"/>
    </location>
</feature>
<dbReference type="SUPFAM" id="SSF47598">
    <property type="entry name" value="Ribbon-helix-helix"/>
    <property type="match status" value="1"/>
</dbReference>
<proteinExistence type="predicted"/>
<evidence type="ECO:0008006" key="3">
    <source>
        <dbReference type="Google" id="ProtNLM"/>
    </source>
</evidence>
<dbReference type="InterPro" id="IPR010985">
    <property type="entry name" value="Ribbon_hlx_hlx"/>
</dbReference>
<evidence type="ECO:0000313" key="2">
    <source>
        <dbReference type="EMBL" id="KIE13514.1"/>
    </source>
</evidence>
<comment type="caution">
    <text evidence="2">The sequence shown here is derived from an EMBL/GenBank/DDBJ whole genome shotgun (WGS) entry which is preliminary data.</text>
</comment>
<feature type="compositionally biased region" description="Basic and acidic residues" evidence="1">
    <location>
        <begin position="64"/>
        <end position="74"/>
    </location>
</feature>
<reference evidence="2" key="1">
    <citation type="journal article" date="2015" name="Genome Announc.">
        <title>Draft Genome Sequence of Tolypothrix boutellei Strain VB521301.</title>
        <authorList>
            <person name="Chandrababunaidu M.M."/>
            <person name="Singh D."/>
            <person name="Sen D."/>
            <person name="Bhan S."/>
            <person name="Das S."/>
            <person name="Gupta A."/>
            <person name="Adhikary S.P."/>
            <person name="Tripathy S."/>
        </authorList>
    </citation>
    <scope>NUCLEOTIDE SEQUENCE</scope>
    <source>
        <strain evidence="2">VB521301</strain>
    </source>
</reference>
<gene>
    <name evidence="2" type="ORF">DA73_0203680</name>
</gene>
<dbReference type="STRING" id="1479485.DA73_0203680"/>
<sequence length="74" mass="8359">MKVTKRKNPNFIQISAYVPKELGMKFRGYCKMQGVEISELVETFIQQWVDAIESKGTTSQDTGSSEKNDESAPQ</sequence>
<name>A0A0C1R7F9_9CYAN</name>
<accession>A0A0C1R7F9</accession>